<organism evidence="2 3">
    <name type="scientific">Clostridium grantii DSM 8605</name>
    <dbReference type="NCBI Taxonomy" id="1121316"/>
    <lineage>
        <taxon>Bacteria</taxon>
        <taxon>Bacillati</taxon>
        <taxon>Bacillota</taxon>
        <taxon>Clostridia</taxon>
        <taxon>Eubacteriales</taxon>
        <taxon>Clostridiaceae</taxon>
        <taxon>Clostridium</taxon>
    </lineage>
</organism>
<reference evidence="2 3" key="1">
    <citation type="submission" date="2016-11" db="EMBL/GenBank/DDBJ databases">
        <authorList>
            <person name="Jaros S."/>
            <person name="Januszkiewicz K."/>
            <person name="Wedrychowicz H."/>
        </authorList>
    </citation>
    <scope>NUCLEOTIDE SEQUENCE [LARGE SCALE GENOMIC DNA]</scope>
    <source>
        <strain evidence="2 3">DSM 8605</strain>
    </source>
</reference>
<evidence type="ECO:0000313" key="3">
    <source>
        <dbReference type="Proteomes" id="UP000184447"/>
    </source>
</evidence>
<feature type="coiled-coil region" evidence="1">
    <location>
        <begin position="6"/>
        <end position="143"/>
    </location>
</feature>
<name>A0A1M5RDM9_9CLOT</name>
<dbReference type="Gene3D" id="1.10.10.10">
    <property type="entry name" value="Winged helix-like DNA-binding domain superfamily/Winged helix DNA-binding domain"/>
    <property type="match status" value="1"/>
</dbReference>
<dbReference type="AlphaFoldDB" id="A0A1M5RDM9"/>
<proteinExistence type="predicted"/>
<evidence type="ECO:0000313" key="2">
    <source>
        <dbReference type="EMBL" id="SHH23903.1"/>
    </source>
</evidence>
<keyword evidence="3" id="KW-1185">Reference proteome</keyword>
<sequence length="205" mass="24092">MAKVTKAVLEEEINHLQNIIELQTNENIALQKEKDLILGDKDTVPKAEFDEVVKELENIRIQYDILKNQHEAQIEKLENKVKAYKDGDKYFIKRIDFIIEQNKALAHSIEIKNRELQEWEDMYRELKEKITELRADNIALIKKETVVKKHNERGAGRKSSIEQIQIDKILELHKQELSYSKIGEQVGLSKSYVFKLIKKHNNTNN</sequence>
<dbReference type="EMBL" id="FQXM01000003">
    <property type="protein sequence ID" value="SHH23903.1"/>
    <property type="molecule type" value="Genomic_DNA"/>
</dbReference>
<gene>
    <name evidence="2" type="ORF">SAMN02745207_00450</name>
</gene>
<evidence type="ECO:0000256" key="1">
    <source>
        <dbReference type="SAM" id="Coils"/>
    </source>
</evidence>
<protein>
    <submittedName>
        <fullName evidence="2">Uncharacterized protein</fullName>
    </submittedName>
</protein>
<accession>A0A1M5RDM9</accession>
<dbReference type="OrthoDB" id="1998366at2"/>
<dbReference type="Proteomes" id="UP000184447">
    <property type="component" value="Unassembled WGS sequence"/>
</dbReference>
<keyword evidence="1" id="KW-0175">Coiled coil</keyword>
<dbReference type="InterPro" id="IPR036388">
    <property type="entry name" value="WH-like_DNA-bd_sf"/>
</dbReference>
<dbReference type="RefSeq" id="WP_073336579.1">
    <property type="nucleotide sequence ID" value="NZ_FQXM01000003.1"/>
</dbReference>